<dbReference type="PANTHER" id="PTHR47186:SF3">
    <property type="entry name" value="OS09G0267800 PROTEIN"/>
    <property type="match status" value="1"/>
</dbReference>
<dbReference type="Gene3D" id="3.80.10.10">
    <property type="entry name" value="Ribonuclease Inhibitor"/>
    <property type="match status" value="1"/>
</dbReference>
<dbReference type="SUPFAM" id="SSF52058">
    <property type="entry name" value="L domain-like"/>
    <property type="match status" value="1"/>
</dbReference>
<proteinExistence type="predicted"/>
<accession>A0ABD3L6U7</accession>
<reference evidence="3 4" key="1">
    <citation type="submission" date="2024-11" db="EMBL/GenBank/DDBJ databases">
        <title>Chromosome-level genome assembly of Eucalyptus globulus Labill. provides insights into its genome evolution.</title>
        <authorList>
            <person name="Li X."/>
        </authorList>
    </citation>
    <scope>NUCLEOTIDE SEQUENCE [LARGE SCALE GENOMIC DNA]</scope>
    <source>
        <strain evidence="3">CL2024</strain>
        <tissue evidence="3">Fresh tender leaves</tissue>
    </source>
</reference>
<dbReference type="InterPro" id="IPR055414">
    <property type="entry name" value="LRR_R13L4/SHOC2-like"/>
</dbReference>
<feature type="domain" description="Disease resistance R13L4/SHOC-2-like LRR" evidence="2">
    <location>
        <begin position="10"/>
        <end position="118"/>
    </location>
</feature>
<protein>
    <recommendedName>
        <fullName evidence="2">Disease resistance R13L4/SHOC-2-like LRR domain-containing protein</fullName>
    </recommendedName>
</protein>
<evidence type="ECO:0000313" key="4">
    <source>
        <dbReference type="Proteomes" id="UP001634007"/>
    </source>
</evidence>
<dbReference type="AlphaFoldDB" id="A0ABD3L6U7"/>
<gene>
    <name evidence="3" type="ORF">ACJRO7_014678</name>
</gene>
<dbReference type="PANTHER" id="PTHR47186">
    <property type="entry name" value="LEUCINE-RICH REPEAT-CONTAINING PROTEIN 57"/>
    <property type="match status" value="1"/>
</dbReference>
<organism evidence="3 4">
    <name type="scientific">Eucalyptus globulus</name>
    <name type="common">Tasmanian blue gum</name>
    <dbReference type="NCBI Taxonomy" id="34317"/>
    <lineage>
        <taxon>Eukaryota</taxon>
        <taxon>Viridiplantae</taxon>
        <taxon>Streptophyta</taxon>
        <taxon>Embryophyta</taxon>
        <taxon>Tracheophyta</taxon>
        <taxon>Spermatophyta</taxon>
        <taxon>Magnoliopsida</taxon>
        <taxon>eudicotyledons</taxon>
        <taxon>Gunneridae</taxon>
        <taxon>Pentapetalae</taxon>
        <taxon>rosids</taxon>
        <taxon>malvids</taxon>
        <taxon>Myrtales</taxon>
        <taxon>Myrtaceae</taxon>
        <taxon>Myrtoideae</taxon>
        <taxon>Eucalypteae</taxon>
        <taxon>Eucalyptus</taxon>
    </lineage>
</organism>
<dbReference type="EMBL" id="JBJKBG010000003">
    <property type="protein sequence ID" value="KAL3745596.1"/>
    <property type="molecule type" value="Genomic_DNA"/>
</dbReference>
<evidence type="ECO:0000313" key="3">
    <source>
        <dbReference type="EMBL" id="KAL3745596.1"/>
    </source>
</evidence>
<keyword evidence="4" id="KW-1185">Reference proteome</keyword>
<name>A0ABD3L6U7_EUCGL</name>
<evidence type="ECO:0000259" key="2">
    <source>
        <dbReference type="Pfam" id="PF23598"/>
    </source>
</evidence>
<evidence type="ECO:0000256" key="1">
    <source>
        <dbReference type="ARBA" id="ARBA00022737"/>
    </source>
</evidence>
<keyword evidence="1" id="KW-0677">Repeat</keyword>
<dbReference type="Proteomes" id="UP001634007">
    <property type="component" value="Unassembled WGS sequence"/>
</dbReference>
<sequence length="263" mass="29743">MDKPIVHLSDFIGALPSLERLNLRRCWHINRLPYLIGKLWSLTELDLFNSGITELPDSMERLRNLKTLIVYTESELKGISVLPKLPVSLTSLVILSWSMVTIPDLSDLINLNRLMLFTMVRKSSSLELVPDPSPWWLGRLSKLQTLALSIPHVTNLSPELGALSQLKFLYLWGCGRLQRIPQISSSVSRLAITSCHSLTTLDISNLKNLSTLSIVDTPVEDLSGRELLDNNLLKWTIEKKRLIFIMIEDVVGAVLEDDSYENI</sequence>
<dbReference type="Pfam" id="PF23598">
    <property type="entry name" value="LRR_14"/>
    <property type="match status" value="1"/>
</dbReference>
<comment type="caution">
    <text evidence="3">The sequence shown here is derived from an EMBL/GenBank/DDBJ whole genome shotgun (WGS) entry which is preliminary data.</text>
</comment>
<dbReference type="InterPro" id="IPR032675">
    <property type="entry name" value="LRR_dom_sf"/>
</dbReference>